<accession>A0AAD2HZ23</accession>
<evidence type="ECO:0000313" key="3">
    <source>
        <dbReference type="Proteomes" id="UP001295794"/>
    </source>
</evidence>
<organism evidence="2 3">
    <name type="scientific">Mycena citricolor</name>
    <dbReference type="NCBI Taxonomy" id="2018698"/>
    <lineage>
        <taxon>Eukaryota</taxon>
        <taxon>Fungi</taxon>
        <taxon>Dikarya</taxon>
        <taxon>Basidiomycota</taxon>
        <taxon>Agaricomycotina</taxon>
        <taxon>Agaricomycetes</taxon>
        <taxon>Agaricomycetidae</taxon>
        <taxon>Agaricales</taxon>
        <taxon>Marasmiineae</taxon>
        <taxon>Mycenaceae</taxon>
        <taxon>Mycena</taxon>
    </lineage>
</organism>
<dbReference type="EMBL" id="CAVNYO010000462">
    <property type="protein sequence ID" value="CAK5282797.1"/>
    <property type="molecule type" value="Genomic_DNA"/>
</dbReference>
<feature type="region of interest" description="Disordered" evidence="1">
    <location>
        <begin position="58"/>
        <end position="81"/>
    </location>
</feature>
<keyword evidence="3" id="KW-1185">Reference proteome</keyword>
<evidence type="ECO:0000313" key="2">
    <source>
        <dbReference type="EMBL" id="CAK5282797.1"/>
    </source>
</evidence>
<evidence type="ECO:0000256" key="1">
    <source>
        <dbReference type="SAM" id="MobiDB-lite"/>
    </source>
</evidence>
<dbReference type="Proteomes" id="UP001295794">
    <property type="component" value="Unassembled WGS sequence"/>
</dbReference>
<proteinExistence type="predicted"/>
<protein>
    <submittedName>
        <fullName evidence="2">Uncharacterized protein</fullName>
    </submittedName>
</protein>
<comment type="caution">
    <text evidence="2">The sequence shown here is derived from an EMBL/GenBank/DDBJ whole genome shotgun (WGS) entry which is preliminary data.</text>
</comment>
<gene>
    <name evidence="2" type="ORF">MYCIT1_LOCUS34850</name>
</gene>
<reference evidence="2" key="1">
    <citation type="submission" date="2023-11" db="EMBL/GenBank/DDBJ databases">
        <authorList>
            <person name="De Vega J J."/>
            <person name="De Vega J J."/>
        </authorList>
    </citation>
    <scope>NUCLEOTIDE SEQUENCE</scope>
</reference>
<feature type="compositionally biased region" description="Basic and acidic residues" evidence="1">
    <location>
        <begin position="71"/>
        <end position="81"/>
    </location>
</feature>
<name>A0AAD2HZ23_9AGAR</name>
<sequence>MIYALIFPLSTATHAFLEVPHGFQAQVTALSLYLILSKRLSLTLFMKCINSIPQSCSSCPQSGRSTNRGLCSHDRLQSSVM</sequence>
<dbReference type="AlphaFoldDB" id="A0AAD2HZ23"/>